<evidence type="ECO:0000313" key="3">
    <source>
        <dbReference type="EMBL" id="AXE21779.1"/>
    </source>
</evidence>
<dbReference type="InterPro" id="IPR042095">
    <property type="entry name" value="SUMF_sf"/>
</dbReference>
<reference evidence="3 4" key="1">
    <citation type="submission" date="2018-07" db="EMBL/GenBank/DDBJ databases">
        <title>Genome sequencing of Runella.</title>
        <authorList>
            <person name="Baek M.-G."/>
            <person name="Yi H."/>
        </authorList>
    </citation>
    <scope>NUCLEOTIDE SEQUENCE [LARGE SCALE GENOMIC DNA]</scope>
    <source>
        <strain evidence="3 4">HYN0085</strain>
        <plasmid evidence="3 4">unnamed1</plasmid>
    </source>
</reference>
<accession>A0A344TT08</accession>
<dbReference type="AlphaFoldDB" id="A0A344TT08"/>
<proteinExistence type="predicted"/>
<dbReference type="InterPro" id="IPR005532">
    <property type="entry name" value="SUMF_dom"/>
</dbReference>
<gene>
    <name evidence="3" type="ORF">DR864_28305</name>
</gene>
<feature type="domain" description="Sulfatase-modifying factor enzyme-like" evidence="2">
    <location>
        <begin position="41"/>
        <end position="162"/>
    </location>
</feature>
<sequence length="211" mass="24813">MKIHLMILLSLLNALFLRAQKDKDFVPLVHNQMKEQTKLIFVCKYEVSNGQYRQFLKSLLTMGQTEKYNLCLYDSLAWRRAFKTNGGDPMLEYYSSHPAFDQYPIVNITKEAAQAYCNWQTKTYHAQLSRKFKKVVFRLPTELEWLRFASPLPNHNLPWQGNMPYTNPKGKPVLCNIKFHWHGIDVCYDCDGYPFQAPVKEYPPINSDFTM</sequence>
<keyword evidence="3" id="KW-0614">Plasmid</keyword>
<geneLocation type="plasmid" evidence="3 4">
    <name>unnamed1</name>
</geneLocation>
<keyword evidence="4" id="KW-1185">Reference proteome</keyword>
<name>A0A344TT08_9BACT</name>
<dbReference type="RefSeq" id="WP_114070520.1">
    <property type="nucleotide sequence ID" value="NZ_CP030851.1"/>
</dbReference>
<protein>
    <recommendedName>
        <fullName evidence="2">Sulfatase-modifying factor enzyme-like domain-containing protein</fullName>
    </recommendedName>
</protein>
<dbReference type="Pfam" id="PF03781">
    <property type="entry name" value="FGE-sulfatase"/>
    <property type="match status" value="1"/>
</dbReference>
<dbReference type="InterPro" id="IPR051043">
    <property type="entry name" value="Sulfatase_Mod_Factor_Kinase"/>
</dbReference>
<evidence type="ECO:0000259" key="2">
    <source>
        <dbReference type="Pfam" id="PF03781"/>
    </source>
</evidence>
<dbReference type="PANTHER" id="PTHR23150:SF26">
    <property type="entry name" value="GENERIC METHYLTRANSFERASE"/>
    <property type="match status" value="1"/>
</dbReference>
<organism evidence="3 4">
    <name type="scientific">Runella rosea</name>
    <dbReference type="NCBI Taxonomy" id="2259595"/>
    <lineage>
        <taxon>Bacteria</taxon>
        <taxon>Pseudomonadati</taxon>
        <taxon>Bacteroidota</taxon>
        <taxon>Cytophagia</taxon>
        <taxon>Cytophagales</taxon>
        <taxon>Spirosomataceae</taxon>
        <taxon>Runella</taxon>
    </lineage>
</organism>
<feature type="chain" id="PRO_5016781748" description="Sulfatase-modifying factor enzyme-like domain-containing protein" evidence="1">
    <location>
        <begin position="20"/>
        <end position="211"/>
    </location>
</feature>
<dbReference type="EMBL" id="CP030851">
    <property type="protein sequence ID" value="AXE21779.1"/>
    <property type="molecule type" value="Genomic_DNA"/>
</dbReference>
<evidence type="ECO:0000313" key="4">
    <source>
        <dbReference type="Proteomes" id="UP000251993"/>
    </source>
</evidence>
<dbReference type="GO" id="GO:0120147">
    <property type="term" value="F:formylglycine-generating oxidase activity"/>
    <property type="evidence" value="ECO:0007669"/>
    <property type="project" value="TreeGrafter"/>
</dbReference>
<dbReference type="SUPFAM" id="SSF56436">
    <property type="entry name" value="C-type lectin-like"/>
    <property type="match status" value="1"/>
</dbReference>
<dbReference type="Proteomes" id="UP000251993">
    <property type="component" value="Plasmid unnamed1"/>
</dbReference>
<evidence type="ECO:0000256" key="1">
    <source>
        <dbReference type="SAM" id="SignalP"/>
    </source>
</evidence>
<dbReference type="KEGG" id="run:DR864_28305"/>
<dbReference type="OrthoDB" id="1491336at2"/>
<dbReference type="InterPro" id="IPR016187">
    <property type="entry name" value="CTDL_fold"/>
</dbReference>
<dbReference type="PANTHER" id="PTHR23150">
    <property type="entry name" value="SULFATASE MODIFYING FACTOR 1, 2"/>
    <property type="match status" value="1"/>
</dbReference>
<keyword evidence="1" id="KW-0732">Signal</keyword>
<feature type="signal peptide" evidence="1">
    <location>
        <begin position="1"/>
        <end position="19"/>
    </location>
</feature>
<dbReference type="Gene3D" id="3.90.1580.10">
    <property type="entry name" value="paralog of FGE (formylglycine-generating enzyme)"/>
    <property type="match status" value="1"/>
</dbReference>